<sequence length="489" mass="54855">MTEWTLLKRLLDAVHQHSTMIGRLWLTVMVIFRLLIVAVATEDVYTDEQQMFVCNTLQPGCSTVCYDAFAPISQPRFWVFHIISVSTPSLCFIIYTWHNLSKLPHNTTQRQRHGPGGPNVGKASGREVYDLSCDSDSCSIRSHKHLGHSVADVLEGVAAQTHLRGDPNNIVSLSHARGYTIIEGNAEGHVVSGGVLSKCYIFHVCVRAVLEVGFVTAQWKLFGFQVPVHFLCTSTPCSQPVDCYVSRPTEKTIFLLFMFCVGIFCILLNLLELNHLGWKKIRQVVKLRERVSWTGCPGIRGGYETFPLDSPSLTSSLGCRDMTSTTSLPTLDLVMGHQPDWTCAVNSGRMREPEEVREIGPEQPKTQESHEGERQPLRSKRAIRESKQRSAEEVKHAPLRQLFALIELLHGLPDLLVWDFSLALLLVVKVQATALQLLQGVNEVLFDTYIQGVLHICHLPHGLAHIHQSTAYRTQHIISVNRCDNTEVL</sequence>
<feature type="transmembrane region" description="Helical" evidence="11">
    <location>
        <begin position="253"/>
        <end position="271"/>
    </location>
</feature>
<dbReference type="PRINTS" id="PR00206">
    <property type="entry name" value="CONNEXIN"/>
</dbReference>
<dbReference type="InterPro" id="IPR019570">
    <property type="entry name" value="Connexin_CCC"/>
</dbReference>
<evidence type="ECO:0000256" key="10">
    <source>
        <dbReference type="SAM" id="MobiDB-lite"/>
    </source>
</evidence>
<dbReference type="PROSITE" id="PS00407">
    <property type="entry name" value="CONNEXINS_1"/>
    <property type="match status" value="1"/>
</dbReference>
<dbReference type="OrthoDB" id="8863985at2759"/>
<dbReference type="GO" id="GO:0007267">
    <property type="term" value="P:cell-cell signaling"/>
    <property type="evidence" value="ECO:0007669"/>
    <property type="project" value="TreeGrafter"/>
</dbReference>
<dbReference type="InterPro" id="IPR038359">
    <property type="entry name" value="Connexin_N_sf"/>
</dbReference>
<evidence type="ECO:0000313" key="15">
    <source>
        <dbReference type="Proteomes" id="UP000314294"/>
    </source>
</evidence>
<dbReference type="AlphaFoldDB" id="A0A4Z2H6X2"/>
<evidence type="ECO:0000256" key="5">
    <source>
        <dbReference type="ARBA" id="ARBA00022868"/>
    </source>
</evidence>
<comment type="caution">
    <text evidence="14">The sequence shown here is derived from an EMBL/GenBank/DDBJ whole genome shotgun (WGS) entry which is preliminary data.</text>
</comment>
<keyword evidence="15" id="KW-1185">Reference proteome</keyword>
<evidence type="ECO:0000256" key="11">
    <source>
        <dbReference type="SAM" id="Phobius"/>
    </source>
</evidence>
<protein>
    <recommendedName>
        <fullName evidence="9">Gap junction protein</fullName>
    </recommendedName>
</protein>
<organism evidence="14 15">
    <name type="scientific">Liparis tanakae</name>
    <name type="common">Tanaka's snailfish</name>
    <dbReference type="NCBI Taxonomy" id="230148"/>
    <lineage>
        <taxon>Eukaryota</taxon>
        <taxon>Metazoa</taxon>
        <taxon>Chordata</taxon>
        <taxon>Craniata</taxon>
        <taxon>Vertebrata</taxon>
        <taxon>Euteleostomi</taxon>
        <taxon>Actinopterygii</taxon>
        <taxon>Neopterygii</taxon>
        <taxon>Teleostei</taxon>
        <taxon>Neoteleostei</taxon>
        <taxon>Acanthomorphata</taxon>
        <taxon>Eupercaria</taxon>
        <taxon>Perciformes</taxon>
        <taxon>Cottioidei</taxon>
        <taxon>Cottales</taxon>
        <taxon>Liparidae</taxon>
        <taxon>Liparis</taxon>
    </lineage>
</organism>
<dbReference type="EMBL" id="SRLO01000311">
    <property type="protein sequence ID" value="TNN61678.1"/>
    <property type="molecule type" value="Genomic_DNA"/>
</dbReference>
<comment type="function">
    <text evidence="9">One gap junction consists of a cluster of closely packed pairs of transmembrane channels, the connexons, through which materials of low MW diffuse from one cell to a neighboring cell.</text>
</comment>
<evidence type="ECO:0000256" key="3">
    <source>
        <dbReference type="ARBA" id="ARBA00022475"/>
    </source>
</evidence>
<feature type="domain" description="Connexin N-terminal" evidence="12">
    <location>
        <begin position="43"/>
        <end position="76"/>
    </location>
</feature>
<feature type="region of interest" description="Disordered" evidence="10">
    <location>
        <begin position="347"/>
        <end position="392"/>
    </location>
</feature>
<evidence type="ECO:0000313" key="14">
    <source>
        <dbReference type="EMBL" id="TNN61678.1"/>
    </source>
</evidence>
<reference evidence="14 15" key="1">
    <citation type="submission" date="2019-03" db="EMBL/GenBank/DDBJ databases">
        <title>First draft genome of Liparis tanakae, snailfish: a comprehensive survey of snailfish specific genes.</title>
        <authorList>
            <person name="Kim W."/>
            <person name="Song I."/>
            <person name="Jeong J.-H."/>
            <person name="Kim D."/>
            <person name="Kim S."/>
            <person name="Ryu S."/>
            <person name="Song J.Y."/>
            <person name="Lee S.K."/>
        </authorList>
    </citation>
    <scope>NUCLEOTIDE SEQUENCE [LARGE SCALE GENOMIC DNA]</scope>
    <source>
        <tissue evidence="14">Muscle</tissue>
    </source>
</reference>
<dbReference type="PANTHER" id="PTHR11984">
    <property type="entry name" value="CONNEXIN"/>
    <property type="match status" value="1"/>
</dbReference>
<feature type="transmembrane region" description="Helical" evidence="11">
    <location>
        <begin position="77"/>
        <end position="97"/>
    </location>
</feature>
<feature type="compositionally biased region" description="Basic and acidic residues" evidence="10">
    <location>
        <begin position="349"/>
        <end position="392"/>
    </location>
</feature>
<evidence type="ECO:0000256" key="9">
    <source>
        <dbReference type="RuleBase" id="RU000630"/>
    </source>
</evidence>
<proteinExistence type="inferred from homology"/>
<evidence type="ECO:0000256" key="7">
    <source>
        <dbReference type="ARBA" id="ARBA00022989"/>
    </source>
</evidence>
<dbReference type="Pfam" id="PF00029">
    <property type="entry name" value="Connexin"/>
    <property type="match status" value="1"/>
</dbReference>
<dbReference type="InterPro" id="IPR000500">
    <property type="entry name" value="Connexin"/>
</dbReference>
<evidence type="ECO:0000256" key="6">
    <source>
        <dbReference type="ARBA" id="ARBA00022949"/>
    </source>
</evidence>
<dbReference type="GO" id="GO:0005922">
    <property type="term" value="C:connexin complex"/>
    <property type="evidence" value="ECO:0007669"/>
    <property type="project" value="InterPro"/>
</dbReference>
<dbReference type="GO" id="GO:0005243">
    <property type="term" value="F:gap junction channel activity"/>
    <property type="evidence" value="ECO:0007669"/>
    <property type="project" value="TreeGrafter"/>
</dbReference>
<evidence type="ECO:0000256" key="1">
    <source>
        <dbReference type="ARBA" id="ARBA00004610"/>
    </source>
</evidence>
<gene>
    <name evidence="14" type="primary">CXD2</name>
    <name evidence="14" type="ORF">EYF80_028108</name>
</gene>
<keyword evidence="3" id="KW-1003">Cell membrane</keyword>
<evidence type="ECO:0000259" key="13">
    <source>
        <dbReference type="SMART" id="SM01089"/>
    </source>
</evidence>
<evidence type="ECO:0000256" key="2">
    <source>
        <dbReference type="ARBA" id="ARBA00004651"/>
    </source>
</evidence>
<evidence type="ECO:0000256" key="8">
    <source>
        <dbReference type="ARBA" id="ARBA00023136"/>
    </source>
</evidence>
<keyword evidence="6" id="KW-0965">Cell junction</keyword>
<dbReference type="PANTHER" id="PTHR11984:SF106">
    <property type="entry name" value="GAP JUNCTION PROTEIN"/>
    <property type="match status" value="1"/>
</dbReference>
<keyword evidence="7 11" id="KW-1133">Transmembrane helix</keyword>
<name>A0A4Z2H6X2_9TELE</name>
<keyword evidence="8 11" id="KW-0472">Membrane</keyword>
<keyword evidence="5 9" id="KW-0303">Gap junction</keyword>
<dbReference type="Gene3D" id="1.20.1440.80">
    <property type="entry name" value="Gap junction channel protein cysteine-rich domain"/>
    <property type="match status" value="1"/>
</dbReference>
<dbReference type="InterPro" id="IPR017990">
    <property type="entry name" value="Connexin_CS"/>
</dbReference>
<dbReference type="Proteomes" id="UP000314294">
    <property type="component" value="Unassembled WGS sequence"/>
</dbReference>
<dbReference type="SMART" id="SM01089">
    <property type="entry name" value="Connexin_CCC"/>
    <property type="match status" value="1"/>
</dbReference>
<comment type="similarity">
    <text evidence="9">Belongs to the connexin family.</text>
</comment>
<keyword evidence="4 9" id="KW-0812">Transmembrane</keyword>
<feature type="transmembrane region" description="Helical" evidence="11">
    <location>
        <begin position="21"/>
        <end position="41"/>
    </location>
</feature>
<evidence type="ECO:0000259" key="12">
    <source>
        <dbReference type="SMART" id="SM00037"/>
    </source>
</evidence>
<feature type="domain" description="Connexin cysteine-rich" evidence="13">
    <location>
        <begin position="210"/>
        <end position="276"/>
    </location>
</feature>
<dbReference type="InterPro" id="IPR013092">
    <property type="entry name" value="Connexin_N"/>
</dbReference>
<comment type="subunit">
    <text evidence="9">A connexon is composed of a hexamer of connexins.</text>
</comment>
<dbReference type="PROSITE" id="PS00408">
    <property type="entry name" value="CONNEXINS_2"/>
    <property type="match status" value="1"/>
</dbReference>
<comment type="subcellular location">
    <subcellularLocation>
        <location evidence="1">Cell junction</location>
        <location evidence="1">Gap junction</location>
    </subcellularLocation>
    <subcellularLocation>
        <location evidence="2 9">Cell membrane</location>
        <topology evidence="2 9">Multi-pass membrane protein</topology>
    </subcellularLocation>
</comment>
<accession>A0A4Z2H6X2</accession>
<dbReference type="SMART" id="SM00037">
    <property type="entry name" value="CNX"/>
    <property type="match status" value="1"/>
</dbReference>
<evidence type="ECO:0000256" key="4">
    <source>
        <dbReference type="ARBA" id="ARBA00022692"/>
    </source>
</evidence>